<dbReference type="KEGG" id="psyo:PB01_15085"/>
<gene>
    <name evidence="2" type="ORF">PB01_15085</name>
</gene>
<proteinExistence type="predicted"/>
<keyword evidence="1" id="KW-0812">Transmembrane</keyword>
<feature type="transmembrane region" description="Helical" evidence="1">
    <location>
        <begin position="7"/>
        <end position="25"/>
    </location>
</feature>
<reference evidence="2 3" key="1">
    <citation type="submission" date="2018-07" db="EMBL/GenBank/DDBJ databases">
        <title>Complete genome sequence of Psychrobacillus sp. PB01, isolated from iceberg, and comparative genome analysis of Psychrobacillus strains.</title>
        <authorList>
            <person name="Lee P.C."/>
        </authorList>
    </citation>
    <scope>NUCLEOTIDE SEQUENCE [LARGE SCALE GENOMIC DNA]</scope>
    <source>
        <strain evidence="2 3">PB01</strain>
    </source>
</reference>
<dbReference type="EMBL" id="CP031223">
    <property type="protein sequence ID" value="QFG00042.1"/>
    <property type="molecule type" value="Genomic_DNA"/>
</dbReference>
<feature type="transmembrane region" description="Helical" evidence="1">
    <location>
        <begin position="82"/>
        <end position="100"/>
    </location>
</feature>
<dbReference type="RefSeq" id="WP_151700933.1">
    <property type="nucleotide sequence ID" value="NZ_CP031223.1"/>
</dbReference>
<keyword evidence="1" id="KW-1133">Transmembrane helix</keyword>
<name>A0A5J6SQ23_9BACI</name>
<evidence type="ECO:0000313" key="2">
    <source>
        <dbReference type="EMBL" id="QFG00042.1"/>
    </source>
</evidence>
<accession>A0A5J6SQ23</accession>
<keyword evidence="1" id="KW-0472">Membrane</keyword>
<protein>
    <submittedName>
        <fullName evidence="2">Uncharacterized protein</fullName>
    </submittedName>
</protein>
<dbReference type="OrthoDB" id="2630335at2"/>
<feature type="transmembrane region" description="Helical" evidence="1">
    <location>
        <begin position="45"/>
        <end position="62"/>
    </location>
</feature>
<dbReference type="Proteomes" id="UP000325517">
    <property type="component" value="Chromosome"/>
</dbReference>
<evidence type="ECO:0000256" key="1">
    <source>
        <dbReference type="SAM" id="Phobius"/>
    </source>
</evidence>
<organism evidence="2 3">
    <name type="scientific">Psychrobacillus glaciei</name>
    <dbReference type="NCBI Taxonomy" id="2283160"/>
    <lineage>
        <taxon>Bacteria</taxon>
        <taxon>Bacillati</taxon>
        <taxon>Bacillota</taxon>
        <taxon>Bacilli</taxon>
        <taxon>Bacillales</taxon>
        <taxon>Bacillaceae</taxon>
        <taxon>Psychrobacillus</taxon>
    </lineage>
</organism>
<dbReference type="AlphaFoldDB" id="A0A5J6SQ23"/>
<evidence type="ECO:0000313" key="3">
    <source>
        <dbReference type="Proteomes" id="UP000325517"/>
    </source>
</evidence>
<sequence length="105" mass="12519">MATLKMSFFIATEIIIYLILGLVLTENGLRVIYENSGIPFLGNVWVNWFGVSYLLFFFYTMIRRLFFQKNNAFYSERAKSIVFWMLFFVSIYVVFIPFYLGKNPF</sequence>
<keyword evidence="3" id="KW-1185">Reference proteome</keyword>